<dbReference type="PANTHER" id="PTHR30383">
    <property type="entry name" value="THIOESTERASE 1/PROTEASE 1/LYSOPHOSPHOLIPASE L1"/>
    <property type="match status" value="1"/>
</dbReference>
<evidence type="ECO:0000313" key="3">
    <source>
        <dbReference type="EMBL" id="RTE11059.1"/>
    </source>
</evidence>
<dbReference type="InterPro" id="IPR051532">
    <property type="entry name" value="Ester_Hydrolysis_Enzymes"/>
</dbReference>
<evidence type="ECO:0000313" key="4">
    <source>
        <dbReference type="Proteomes" id="UP000276128"/>
    </source>
</evidence>
<dbReference type="InterPro" id="IPR036514">
    <property type="entry name" value="SGNH_hydro_sf"/>
</dbReference>
<evidence type="ECO:0000256" key="1">
    <source>
        <dbReference type="SAM" id="Phobius"/>
    </source>
</evidence>
<dbReference type="OrthoDB" id="252349at2"/>
<protein>
    <submittedName>
        <fullName evidence="3">Lipase</fullName>
    </submittedName>
</protein>
<organism evidence="3 4">
    <name type="scientific">Paenibacillus whitsoniae</name>
    <dbReference type="NCBI Taxonomy" id="2496558"/>
    <lineage>
        <taxon>Bacteria</taxon>
        <taxon>Bacillati</taxon>
        <taxon>Bacillota</taxon>
        <taxon>Bacilli</taxon>
        <taxon>Bacillales</taxon>
        <taxon>Paenibacillaceae</taxon>
        <taxon>Paenibacillus</taxon>
    </lineage>
</organism>
<evidence type="ECO:0000259" key="2">
    <source>
        <dbReference type="Pfam" id="PF13472"/>
    </source>
</evidence>
<dbReference type="PANTHER" id="PTHR30383:SF27">
    <property type="entry name" value="SPORE GERMINATION LIPASE LIPC"/>
    <property type="match status" value="1"/>
</dbReference>
<dbReference type="Proteomes" id="UP000276128">
    <property type="component" value="Unassembled WGS sequence"/>
</dbReference>
<dbReference type="GO" id="GO:0004622">
    <property type="term" value="F:phosphatidylcholine lysophospholipase activity"/>
    <property type="evidence" value="ECO:0007669"/>
    <property type="project" value="TreeGrafter"/>
</dbReference>
<comment type="caution">
    <text evidence="3">The sequence shown here is derived from an EMBL/GenBank/DDBJ whole genome shotgun (WGS) entry which is preliminary data.</text>
</comment>
<proteinExistence type="predicted"/>
<keyword evidence="4" id="KW-1185">Reference proteome</keyword>
<dbReference type="AlphaFoldDB" id="A0A430JJ82"/>
<dbReference type="EMBL" id="RXHU01000013">
    <property type="protein sequence ID" value="RTE11059.1"/>
    <property type="molecule type" value="Genomic_DNA"/>
</dbReference>
<dbReference type="InterPro" id="IPR013830">
    <property type="entry name" value="SGNH_hydro"/>
</dbReference>
<feature type="transmembrane region" description="Helical" evidence="1">
    <location>
        <begin position="18"/>
        <end position="41"/>
    </location>
</feature>
<name>A0A430JJ82_9BACL</name>
<gene>
    <name evidence="3" type="ORF">EJQ19_03770</name>
</gene>
<dbReference type="Gene3D" id="3.40.50.1110">
    <property type="entry name" value="SGNH hydrolase"/>
    <property type="match status" value="1"/>
</dbReference>
<feature type="domain" description="SGNH hydrolase-type esterase" evidence="2">
    <location>
        <begin position="77"/>
        <end position="273"/>
    </location>
</feature>
<keyword evidence="1" id="KW-1133">Transmembrane helix</keyword>
<keyword evidence="1" id="KW-0812">Transmembrane</keyword>
<dbReference type="SUPFAM" id="SSF52266">
    <property type="entry name" value="SGNH hydrolase"/>
    <property type="match status" value="1"/>
</dbReference>
<accession>A0A430JJ82</accession>
<keyword evidence="1" id="KW-0472">Membrane</keyword>
<dbReference type="Pfam" id="PF13472">
    <property type="entry name" value="Lipase_GDSL_2"/>
    <property type="match status" value="1"/>
</dbReference>
<sequence length="283" mass="30749">MKSLTTNAGGIGLKSSRFIWGAVGITASLSTLLFAAGFVYAANQIWFPKASGDFQLATPAPKKESMIESASKLQIVALGDSLTAGTGDNTGQGYVGRVREKLEKDTGKPVFVLNNLAVPGYKTDQLLTLLTQQKTKDALSQANLILLTIGGNDIFQRGEGLFSDENQTEFNPAAAASRVAPALKKVEQILAAIGQANPKATVLYLGLYHPFLDLDPSREGSVIVQRWNDGIFQLVNKYPNMLVVPTYDLFEQNLIKYLSSADHFHPNGDGYERIADRIEQILQ</sequence>
<reference evidence="3 4" key="1">
    <citation type="submission" date="2018-12" db="EMBL/GenBank/DDBJ databases">
        <title>Bacillus ochoae sp. nov., Paenibacillus whitsoniae sp. nov., Paenibacillus spiritus sp. nov. Isolated from the Mars Exploration Rover during spacecraft assembly.</title>
        <authorList>
            <person name="Seuylemezian A."/>
            <person name="Vaishampayan P."/>
        </authorList>
    </citation>
    <scope>NUCLEOTIDE SEQUENCE [LARGE SCALE GENOMIC DNA]</scope>
    <source>
        <strain evidence="3 4">MER 54</strain>
    </source>
</reference>